<sequence length="105" mass="11561">MKYPAGSLVPDPTKGRKAGRRSVKGEAKVNSWIHLLPPPTWHYRVLPRQQFYTPHKGSTQDIGGTGLIDETGVVRGREFNESQHGGADDGNQLVIEELNASINEV</sequence>
<dbReference type="AlphaFoldDB" id="A0ABD3AUG0"/>
<protein>
    <submittedName>
        <fullName evidence="2">Uncharacterized protein</fullName>
    </submittedName>
</protein>
<comment type="caution">
    <text evidence="2">The sequence shown here is derived from an EMBL/GenBank/DDBJ whole genome shotgun (WGS) entry which is preliminary data.</text>
</comment>
<organism evidence="2 3">
    <name type="scientific">Cinchona calisaya</name>
    <dbReference type="NCBI Taxonomy" id="153742"/>
    <lineage>
        <taxon>Eukaryota</taxon>
        <taxon>Viridiplantae</taxon>
        <taxon>Streptophyta</taxon>
        <taxon>Embryophyta</taxon>
        <taxon>Tracheophyta</taxon>
        <taxon>Spermatophyta</taxon>
        <taxon>Magnoliopsida</taxon>
        <taxon>eudicotyledons</taxon>
        <taxon>Gunneridae</taxon>
        <taxon>Pentapetalae</taxon>
        <taxon>asterids</taxon>
        <taxon>lamiids</taxon>
        <taxon>Gentianales</taxon>
        <taxon>Rubiaceae</taxon>
        <taxon>Cinchonoideae</taxon>
        <taxon>Cinchoneae</taxon>
        <taxon>Cinchona</taxon>
    </lineage>
</organism>
<evidence type="ECO:0000313" key="3">
    <source>
        <dbReference type="Proteomes" id="UP001630127"/>
    </source>
</evidence>
<name>A0ABD3AUG0_9GENT</name>
<accession>A0ABD3AUG0</accession>
<dbReference type="EMBL" id="JBJUIK010000002">
    <property type="protein sequence ID" value="KAL3534825.1"/>
    <property type="molecule type" value="Genomic_DNA"/>
</dbReference>
<reference evidence="2 3" key="1">
    <citation type="submission" date="2024-11" db="EMBL/GenBank/DDBJ databases">
        <title>A near-complete genome assembly of Cinchona calisaya.</title>
        <authorList>
            <person name="Lian D.C."/>
            <person name="Zhao X.W."/>
            <person name="Wei L."/>
        </authorList>
    </citation>
    <scope>NUCLEOTIDE SEQUENCE [LARGE SCALE GENOMIC DNA]</scope>
    <source>
        <tissue evidence="2">Nenye</tissue>
    </source>
</reference>
<evidence type="ECO:0000313" key="2">
    <source>
        <dbReference type="EMBL" id="KAL3534825.1"/>
    </source>
</evidence>
<evidence type="ECO:0000256" key="1">
    <source>
        <dbReference type="SAM" id="MobiDB-lite"/>
    </source>
</evidence>
<gene>
    <name evidence="2" type="ORF">ACH5RR_003286</name>
</gene>
<feature type="region of interest" description="Disordered" evidence="1">
    <location>
        <begin position="1"/>
        <end position="23"/>
    </location>
</feature>
<keyword evidence="3" id="KW-1185">Reference proteome</keyword>
<dbReference type="Proteomes" id="UP001630127">
    <property type="component" value="Unassembled WGS sequence"/>
</dbReference>
<proteinExistence type="predicted"/>